<feature type="non-terminal residue" evidence="2">
    <location>
        <position position="1"/>
    </location>
</feature>
<gene>
    <name evidence="2" type="ORF">EGK_14192</name>
</gene>
<feature type="region of interest" description="Disordered" evidence="1">
    <location>
        <begin position="26"/>
        <end position="45"/>
    </location>
</feature>
<organism evidence="2">
    <name type="scientific">Macaca mulatta</name>
    <name type="common">Rhesus macaque</name>
    <dbReference type="NCBI Taxonomy" id="9544"/>
    <lineage>
        <taxon>Eukaryota</taxon>
        <taxon>Metazoa</taxon>
        <taxon>Chordata</taxon>
        <taxon>Craniata</taxon>
        <taxon>Vertebrata</taxon>
        <taxon>Euteleostomi</taxon>
        <taxon>Mammalia</taxon>
        <taxon>Eutheria</taxon>
        <taxon>Euarchontoglires</taxon>
        <taxon>Primates</taxon>
        <taxon>Haplorrhini</taxon>
        <taxon>Catarrhini</taxon>
        <taxon>Cercopithecidae</taxon>
        <taxon>Cercopithecinae</taxon>
        <taxon>Macaca</taxon>
    </lineage>
</organism>
<proteinExistence type="predicted"/>
<feature type="non-terminal residue" evidence="2">
    <location>
        <position position="70"/>
    </location>
</feature>
<name>G7MMN5_MACMU</name>
<dbReference type="Proteomes" id="UP000013456">
    <property type="component" value="Chromosome 3"/>
</dbReference>
<evidence type="ECO:0000313" key="2">
    <source>
        <dbReference type="EMBL" id="EHH17730.1"/>
    </source>
</evidence>
<evidence type="ECO:0000256" key="1">
    <source>
        <dbReference type="SAM" id="MobiDB-lite"/>
    </source>
</evidence>
<dbReference type="EMBL" id="CM001255">
    <property type="protein sequence ID" value="EHH17730.1"/>
    <property type="molecule type" value="Genomic_DNA"/>
</dbReference>
<protein>
    <submittedName>
        <fullName evidence="2">Uncharacterized protein</fullName>
    </submittedName>
</protein>
<reference evidence="2" key="1">
    <citation type="journal article" date="2011" name="Nat. Biotechnol.">
        <title>Genome sequencing and comparison of two nonhuman primate animal models, the cynomolgus and Chinese rhesus macaques.</title>
        <authorList>
            <person name="Yan G."/>
            <person name="Zhang G."/>
            <person name="Fang X."/>
            <person name="Zhang Y."/>
            <person name="Li C."/>
            <person name="Ling F."/>
            <person name="Cooper D.N."/>
            <person name="Li Q."/>
            <person name="Li Y."/>
            <person name="van Gool A.J."/>
            <person name="Du H."/>
            <person name="Chen J."/>
            <person name="Chen R."/>
            <person name="Zhang P."/>
            <person name="Huang Z."/>
            <person name="Thompson J.R."/>
            <person name="Meng Y."/>
            <person name="Bai Y."/>
            <person name="Wang J."/>
            <person name="Zhuo M."/>
            <person name="Wang T."/>
            <person name="Huang Y."/>
            <person name="Wei L."/>
            <person name="Li J."/>
            <person name="Wang Z."/>
            <person name="Hu H."/>
            <person name="Yang P."/>
            <person name="Le L."/>
            <person name="Stenson P.D."/>
            <person name="Li B."/>
            <person name="Liu X."/>
            <person name="Ball E.V."/>
            <person name="An N."/>
            <person name="Huang Q."/>
            <person name="Zhang Y."/>
            <person name="Fan W."/>
            <person name="Zhang X."/>
            <person name="Li Y."/>
            <person name="Wang W."/>
            <person name="Katze M.G."/>
            <person name="Su B."/>
            <person name="Nielsen R."/>
            <person name="Yang H."/>
            <person name="Wang J."/>
            <person name="Wang X."/>
            <person name="Wang J."/>
        </authorList>
    </citation>
    <scope>NUCLEOTIDE SEQUENCE [LARGE SCALE GENOMIC DNA]</scope>
    <source>
        <strain evidence="2">CR-5</strain>
    </source>
</reference>
<dbReference type="AlphaFoldDB" id="G7MMN5"/>
<accession>G7MMN5</accession>
<sequence>VCVCARACVCAQVRGCARVLAGREPTRKRAPGWQSGSPISQPVGARGGSQNISCLLLTLCCPQHTPTLDG</sequence>